<dbReference type="PROSITE" id="PS50097">
    <property type="entry name" value="BTB"/>
    <property type="match status" value="1"/>
</dbReference>
<proteinExistence type="predicted"/>
<dbReference type="SUPFAM" id="SSF54695">
    <property type="entry name" value="POZ domain"/>
    <property type="match status" value="1"/>
</dbReference>
<dbReference type="PANTHER" id="PTHR46306">
    <property type="entry name" value="BTB/POZ DOMAIN-CONTAINING PROTEIN 9"/>
    <property type="match status" value="1"/>
</dbReference>
<dbReference type="SMART" id="SM00225">
    <property type="entry name" value="BTB"/>
    <property type="match status" value="1"/>
</dbReference>
<comment type="caution">
    <text evidence="3">The sequence shown here is derived from an EMBL/GenBank/DDBJ whole genome shotgun (WGS) entry which is preliminary data.</text>
</comment>
<dbReference type="InterPro" id="IPR011333">
    <property type="entry name" value="SKP1/BTB/POZ_sf"/>
</dbReference>
<evidence type="ECO:0000259" key="2">
    <source>
        <dbReference type="PROSITE" id="PS51886"/>
    </source>
</evidence>
<feature type="domain" description="BTB" evidence="1">
    <location>
        <begin position="23"/>
        <end position="93"/>
    </location>
</feature>
<dbReference type="Pfam" id="PF07707">
    <property type="entry name" value="BACK"/>
    <property type="match status" value="1"/>
</dbReference>
<sequence length="483" mass="55712">MSLKFFDKLSQNFIELLNDKNDYNVIIQVENEGKTLTAHSNVLKFRSSYFCKELENIQPNENNIKIITKSSISAQIVDVILKYIYGGIVNLENVETGFIFDLMLAANEFELAELSNKLETILIEDKAWLKTHFTLVYHTIFVKENFKDLENFCNDIVVMHPNLIFDSADFTSLPVSSLVSLLERDDLQMKEIEIWDYVIKWGIAQNPTLPTNPNEWTKENFSTLKTTLQQCLPLIRYFHISNIEIYDKIRPYRKILDKQLWKDIKQHLITPGLPVKTIILPARSILVTVIPTFSTIISEDHAAEISSWIDRKTTTYLTTNVPYKFELVLRGTKDGFAPQTFWNICHGHAHTVVVAKVKGTDEIFGGYNPLAWNNSYNGSGKGDWMETEDSFIFSLKNGNLQNSIISRVKDTEYAILTASKKNQDKYGPYFGYGFYLYSYRSNFNLDHVSCCEGKDSYYEKPLRTSSDGFSIDNYEVFKVVRKS</sequence>
<dbReference type="PROSITE" id="PS51886">
    <property type="entry name" value="TLDC"/>
    <property type="match status" value="1"/>
</dbReference>
<dbReference type="GO" id="GO:0005737">
    <property type="term" value="C:cytoplasm"/>
    <property type="evidence" value="ECO:0007669"/>
    <property type="project" value="TreeGrafter"/>
</dbReference>
<dbReference type="Pfam" id="PF07534">
    <property type="entry name" value="TLD"/>
    <property type="match status" value="1"/>
</dbReference>
<dbReference type="Pfam" id="PF00651">
    <property type="entry name" value="BTB"/>
    <property type="match status" value="1"/>
</dbReference>
<dbReference type="OrthoDB" id="1022638at2759"/>
<evidence type="ECO:0000259" key="1">
    <source>
        <dbReference type="PROSITE" id="PS50097"/>
    </source>
</evidence>
<protein>
    <recommendedName>
        <fullName evidence="5">BTB domain-containing protein</fullName>
    </recommendedName>
</protein>
<dbReference type="SMART" id="SM00584">
    <property type="entry name" value="TLDc"/>
    <property type="match status" value="1"/>
</dbReference>
<dbReference type="AlphaFoldDB" id="A0A397JBF0"/>
<dbReference type="Gene3D" id="3.30.710.10">
    <property type="entry name" value="Potassium Channel Kv1.1, Chain A"/>
    <property type="match status" value="1"/>
</dbReference>
<dbReference type="Proteomes" id="UP000266861">
    <property type="component" value="Unassembled WGS sequence"/>
</dbReference>
<dbReference type="InterPro" id="IPR006571">
    <property type="entry name" value="TLDc_dom"/>
</dbReference>
<feature type="domain" description="TLDc" evidence="2">
    <location>
        <begin position="295"/>
        <end position="480"/>
    </location>
</feature>
<dbReference type="PANTHER" id="PTHR46306:SF1">
    <property type="entry name" value="BTB_POZ DOMAIN-CONTAINING PROTEIN 9"/>
    <property type="match status" value="1"/>
</dbReference>
<evidence type="ECO:0000313" key="3">
    <source>
        <dbReference type="EMBL" id="RHZ82303.1"/>
    </source>
</evidence>
<evidence type="ECO:0008006" key="5">
    <source>
        <dbReference type="Google" id="ProtNLM"/>
    </source>
</evidence>
<evidence type="ECO:0000313" key="4">
    <source>
        <dbReference type="Proteomes" id="UP000266861"/>
    </source>
</evidence>
<accession>A0A397JBF0</accession>
<organism evidence="3 4">
    <name type="scientific">Diversispora epigaea</name>
    <dbReference type="NCBI Taxonomy" id="1348612"/>
    <lineage>
        <taxon>Eukaryota</taxon>
        <taxon>Fungi</taxon>
        <taxon>Fungi incertae sedis</taxon>
        <taxon>Mucoromycota</taxon>
        <taxon>Glomeromycotina</taxon>
        <taxon>Glomeromycetes</taxon>
        <taxon>Diversisporales</taxon>
        <taxon>Diversisporaceae</taxon>
        <taxon>Diversispora</taxon>
    </lineage>
</organism>
<dbReference type="EMBL" id="PQFF01000102">
    <property type="protein sequence ID" value="RHZ82303.1"/>
    <property type="molecule type" value="Genomic_DNA"/>
</dbReference>
<reference evidence="3 4" key="1">
    <citation type="submission" date="2018-08" db="EMBL/GenBank/DDBJ databases">
        <title>Genome and evolution of the arbuscular mycorrhizal fungus Diversispora epigaea (formerly Glomus versiforme) and its bacterial endosymbionts.</title>
        <authorList>
            <person name="Sun X."/>
            <person name="Fei Z."/>
            <person name="Harrison M."/>
        </authorList>
    </citation>
    <scope>NUCLEOTIDE SEQUENCE [LARGE SCALE GENOMIC DNA]</scope>
    <source>
        <strain evidence="3 4">IT104</strain>
    </source>
</reference>
<keyword evidence="4" id="KW-1185">Reference proteome</keyword>
<dbReference type="InterPro" id="IPR011705">
    <property type="entry name" value="BACK"/>
</dbReference>
<dbReference type="InterPro" id="IPR052407">
    <property type="entry name" value="BTB_POZ_domain_cont_9"/>
</dbReference>
<gene>
    <name evidence="3" type="ORF">Glove_109g195</name>
</gene>
<name>A0A397JBF0_9GLOM</name>
<dbReference type="Gene3D" id="1.25.40.420">
    <property type="match status" value="1"/>
</dbReference>
<dbReference type="InterPro" id="IPR000210">
    <property type="entry name" value="BTB/POZ_dom"/>
</dbReference>